<dbReference type="EMBL" id="CAJOBD010000023">
    <property type="protein sequence ID" value="CAF3539600.1"/>
    <property type="molecule type" value="Genomic_DNA"/>
</dbReference>
<comment type="caution">
    <text evidence="1">The sequence shown here is derived from an EMBL/GenBank/DDBJ whole genome shotgun (WGS) entry which is preliminary data.</text>
</comment>
<evidence type="ECO:0000313" key="1">
    <source>
        <dbReference type="EMBL" id="CAF3539600.1"/>
    </source>
</evidence>
<organism evidence="1 2">
    <name type="scientific">Rotaria sordida</name>
    <dbReference type="NCBI Taxonomy" id="392033"/>
    <lineage>
        <taxon>Eukaryota</taxon>
        <taxon>Metazoa</taxon>
        <taxon>Spiralia</taxon>
        <taxon>Gnathifera</taxon>
        <taxon>Rotifera</taxon>
        <taxon>Eurotatoria</taxon>
        <taxon>Bdelloidea</taxon>
        <taxon>Philodinida</taxon>
        <taxon>Philodinidae</taxon>
        <taxon>Rotaria</taxon>
    </lineage>
</organism>
<protein>
    <submittedName>
        <fullName evidence="1">Uncharacterized protein</fullName>
    </submittedName>
</protein>
<reference evidence="1" key="1">
    <citation type="submission" date="2021-02" db="EMBL/GenBank/DDBJ databases">
        <authorList>
            <person name="Nowell W R."/>
        </authorList>
    </citation>
    <scope>NUCLEOTIDE SEQUENCE</scope>
</reference>
<evidence type="ECO:0000313" key="2">
    <source>
        <dbReference type="Proteomes" id="UP000663836"/>
    </source>
</evidence>
<dbReference type="AlphaFoldDB" id="A0A818JJM2"/>
<sequence length="67" mass="7583">MLLAILGKFDDNKVLTAITFGIKYYLEDNQFISRSSLSLANRLKFVRITTFSAKNQYSKISVIASDC</sequence>
<name>A0A818JJM2_9BILA</name>
<proteinExistence type="predicted"/>
<dbReference type="Proteomes" id="UP000663836">
    <property type="component" value="Unassembled WGS sequence"/>
</dbReference>
<accession>A0A818JJM2</accession>
<gene>
    <name evidence="1" type="ORF">JBS370_LOCUS789</name>
</gene>